<feature type="transmembrane region" description="Helical" evidence="13">
    <location>
        <begin position="202"/>
        <end position="220"/>
    </location>
</feature>
<feature type="transmembrane region" description="Helical" evidence="13">
    <location>
        <begin position="286"/>
        <end position="308"/>
    </location>
</feature>
<keyword evidence="10" id="KW-0406">Ion transport</keyword>
<evidence type="ECO:0000256" key="13">
    <source>
        <dbReference type="SAM" id="Phobius"/>
    </source>
</evidence>
<comment type="function">
    <text evidence="1">Multidrug efflux pump.</text>
</comment>
<keyword evidence="6" id="KW-0050">Antiport</keyword>
<evidence type="ECO:0000256" key="7">
    <source>
        <dbReference type="ARBA" id="ARBA00022475"/>
    </source>
</evidence>
<feature type="transmembrane region" description="Helical" evidence="13">
    <location>
        <begin position="162"/>
        <end position="182"/>
    </location>
</feature>
<feature type="transmembrane region" description="Helical" evidence="13">
    <location>
        <begin position="12"/>
        <end position="34"/>
    </location>
</feature>
<evidence type="ECO:0000256" key="9">
    <source>
        <dbReference type="ARBA" id="ARBA00022989"/>
    </source>
</evidence>
<dbReference type="NCBIfam" id="TIGR00797">
    <property type="entry name" value="matE"/>
    <property type="match status" value="1"/>
</dbReference>
<evidence type="ECO:0000256" key="5">
    <source>
        <dbReference type="ARBA" id="ARBA00022448"/>
    </source>
</evidence>
<dbReference type="Pfam" id="PF01554">
    <property type="entry name" value="MatE"/>
    <property type="match status" value="2"/>
</dbReference>
<evidence type="ECO:0000313" key="14">
    <source>
        <dbReference type="EMBL" id="RKD71085.1"/>
    </source>
</evidence>
<keyword evidence="11 13" id="KW-0472">Membrane</keyword>
<evidence type="ECO:0000256" key="12">
    <source>
        <dbReference type="ARBA" id="ARBA00031636"/>
    </source>
</evidence>
<name>A0A419UZG7_9BACL</name>
<feature type="transmembrane region" description="Helical" evidence="13">
    <location>
        <begin position="132"/>
        <end position="150"/>
    </location>
</feature>
<feature type="transmembrane region" description="Helical" evidence="13">
    <location>
        <begin position="54"/>
        <end position="75"/>
    </location>
</feature>
<feature type="transmembrane region" description="Helical" evidence="13">
    <location>
        <begin position="391"/>
        <end position="412"/>
    </location>
</feature>
<dbReference type="InterPro" id="IPR002528">
    <property type="entry name" value="MATE_fam"/>
</dbReference>
<dbReference type="InterPro" id="IPR048279">
    <property type="entry name" value="MdtK-like"/>
</dbReference>
<feature type="transmembrane region" description="Helical" evidence="13">
    <location>
        <begin position="359"/>
        <end position="379"/>
    </location>
</feature>
<evidence type="ECO:0000256" key="3">
    <source>
        <dbReference type="ARBA" id="ARBA00010199"/>
    </source>
</evidence>
<keyword evidence="9 13" id="KW-1133">Transmembrane helix</keyword>
<keyword evidence="8 13" id="KW-0812">Transmembrane</keyword>
<dbReference type="AlphaFoldDB" id="A0A419UZG7"/>
<keyword evidence="15" id="KW-1185">Reference proteome</keyword>
<evidence type="ECO:0000256" key="4">
    <source>
        <dbReference type="ARBA" id="ARBA00020268"/>
    </source>
</evidence>
<keyword evidence="5" id="KW-0813">Transport</keyword>
<dbReference type="PANTHER" id="PTHR43298:SF2">
    <property type="entry name" value="FMN_FAD EXPORTER YEEO-RELATED"/>
    <property type="match status" value="1"/>
</dbReference>
<evidence type="ECO:0000256" key="11">
    <source>
        <dbReference type="ARBA" id="ARBA00023136"/>
    </source>
</evidence>
<proteinExistence type="inferred from homology"/>
<dbReference type="RefSeq" id="WP_120193644.1">
    <property type="nucleotide sequence ID" value="NZ_RAPK01000010.1"/>
</dbReference>
<dbReference type="GO" id="GO:0005886">
    <property type="term" value="C:plasma membrane"/>
    <property type="evidence" value="ECO:0007669"/>
    <property type="project" value="UniProtKB-SubCell"/>
</dbReference>
<evidence type="ECO:0000256" key="6">
    <source>
        <dbReference type="ARBA" id="ARBA00022449"/>
    </source>
</evidence>
<evidence type="ECO:0000256" key="1">
    <source>
        <dbReference type="ARBA" id="ARBA00003408"/>
    </source>
</evidence>
<dbReference type="PIRSF" id="PIRSF006603">
    <property type="entry name" value="DinF"/>
    <property type="match status" value="1"/>
</dbReference>
<accession>A0A419UZG7</accession>
<dbReference type="InterPro" id="IPR050222">
    <property type="entry name" value="MATE_MdtK"/>
</dbReference>
<comment type="caution">
    <text evidence="14">The sequence shown here is derived from an EMBL/GenBank/DDBJ whole genome shotgun (WGS) entry which is preliminary data.</text>
</comment>
<dbReference type="GO" id="GO:0042910">
    <property type="term" value="F:xenobiotic transmembrane transporter activity"/>
    <property type="evidence" value="ECO:0007669"/>
    <property type="project" value="InterPro"/>
</dbReference>
<dbReference type="Proteomes" id="UP000285120">
    <property type="component" value="Unassembled WGS sequence"/>
</dbReference>
<evidence type="ECO:0000256" key="10">
    <source>
        <dbReference type="ARBA" id="ARBA00023065"/>
    </source>
</evidence>
<reference evidence="14 15" key="1">
    <citation type="submission" date="2018-09" db="EMBL/GenBank/DDBJ databases">
        <title>Genomic Encyclopedia of Archaeal and Bacterial Type Strains, Phase II (KMG-II): from individual species to whole genera.</title>
        <authorList>
            <person name="Goeker M."/>
        </authorList>
    </citation>
    <scope>NUCLEOTIDE SEQUENCE [LARGE SCALE GENOMIC DNA]</scope>
    <source>
        <strain evidence="14 15">DSM 17008</strain>
    </source>
</reference>
<dbReference type="PANTHER" id="PTHR43298">
    <property type="entry name" value="MULTIDRUG RESISTANCE PROTEIN NORM-RELATED"/>
    <property type="match status" value="1"/>
</dbReference>
<feature type="transmembrane region" description="Helical" evidence="13">
    <location>
        <begin position="418"/>
        <end position="439"/>
    </location>
</feature>
<organism evidence="14 15">
    <name type="scientific">Sinobaca qinghaiensis</name>
    <dbReference type="NCBI Taxonomy" id="342944"/>
    <lineage>
        <taxon>Bacteria</taxon>
        <taxon>Bacillati</taxon>
        <taxon>Bacillota</taxon>
        <taxon>Bacilli</taxon>
        <taxon>Bacillales</taxon>
        <taxon>Sporolactobacillaceae</taxon>
        <taxon>Sinobaca</taxon>
    </lineage>
</organism>
<comment type="similarity">
    <text evidence="3">Belongs to the multi antimicrobial extrusion (MATE) (TC 2.A.66.1) family.</text>
</comment>
<evidence type="ECO:0000256" key="2">
    <source>
        <dbReference type="ARBA" id="ARBA00004651"/>
    </source>
</evidence>
<keyword evidence="7" id="KW-1003">Cell membrane</keyword>
<feature type="transmembrane region" description="Helical" evidence="13">
    <location>
        <begin position="96"/>
        <end position="120"/>
    </location>
</feature>
<dbReference type="GO" id="GO:0015297">
    <property type="term" value="F:antiporter activity"/>
    <property type="evidence" value="ECO:0007669"/>
    <property type="project" value="UniProtKB-KW"/>
</dbReference>
<comment type="subcellular location">
    <subcellularLocation>
        <location evidence="2">Cell membrane</location>
        <topology evidence="2">Multi-pass membrane protein</topology>
    </subcellularLocation>
</comment>
<gene>
    <name evidence="14" type="ORF">ATL39_2475</name>
</gene>
<evidence type="ECO:0000256" key="8">
    <source>
        <dbReference type="ARBA" id="ARBA00022692"/>
    </source>
</evidence>
<feature type="transmembrane region" description="Helical" evidence="13">
    <location>
        <begin position="320"/>
        <end position="339"/>
    </location>
</feature>
<dbReference type="CDD" id="cd13131">
    <property type="entry name" value="MATE_NorM_like"/>
    <property type="match status" value="1"/>
</dbReference>
<sequence length="454" mass="49640">MYETKSTREKFRLFIFIMMPILITQFGLFGMNLVDTMMSGRAGASELAGVAIGSSIWLPVSTGIMGIMMALPPILSQHIGAKEEDVVSMKVIQGAYLAVALSLVILAAGAFTLNPIIGLMELEPQVAQVAKHYLIGLSFGILPLFIQQALRGFIDSLGHTRVTMVITLLALPVNVVLNYVLIFGHFGFPELGGIGAGYASAVTYWFILFITIYFVAKVTPFREYRIFRTSYRVLPGIWKEILFIGLPIGCTIFFETSIFAAVTLLMSEFSTAVIAAHQAALNFASLLYMLPLSIAFALTIVVGHEVGAGRYSHARSYAKLGMLTALAMGVAASIIIYATRGPVIFLYTTDSTVAEWMNVFLIYAIFFQLSDAIATPIQGILRGHKDVNIPFLYAFIAFWIIGLPLGIVLARFSALGPFGYWVGLIAALAVIASTLAVRLRNIQNKKEKLHPERV</sequence>
<evidence type="ECO:0000313" key="15">
    <source>
        <dbReference type="Proteomes" id="UP000285120"/>
    </source>
</evidence>
<protein>
    <recommendedName>
        <fullName evidence="4">Probable multidrug resistance protein NorM</fullName>
    </recommendedName>
    <alternativeName>
        <fullName evidence="12">Multidrug-efflux transporter</fullName>
    </alternativeName>
</protein>
<feature type="transmembrane region" description="Helical" evidence="13">
    <location>
        <begin position="241"/>
        <end position="266"/>
    </location>
</feature>
<dbReference type="GO" id="GO:0006811">
    <property type="term" value="P:monoatomic ion transport"/>
    <property type="evidence" value="ECO:0007669"/>
    <property type="project" value="UniProtKB-KW"/>
</dbReference>
<dbReference type="EMBL" id="RAPK01000010">
    <property type="protein sequence ID" value="RKD71085.1"/>
    <property type="molecule type" value="Genomic_DNA"/>
</dbReference>
<dbReference type="OrthoDB" id="9780160at2"/>